<name>A0A9P3BIG8_9EURO</name>
<dbReference type="AlphaFoldDB" id="A0A9P3BIG8"/>
<dbReference type="InterPro" id="IPR036188">
    <property type="entry name" value="FAD/NAD-bd_sf"/>
</dbReference>
<proteinExistence type="predicted"/>
<dbReference type="InterPro" id="IPR050562">
    <property type="entry name" value="FAD_mOase_fung"/>
</dbReference>
<dbReference type="GO" id="GO:0004497">
    <property type="term" value="F:monooxygenase activity"/>
    <property type="evidence" value="ECO:0007669"/>
    <property type="project" value="InterPro"/>
</dbReference>
<reference evidence="1 2" key="1">
    <citation type="submission" date="2018-10" db="EMBL/GenBank/DDBJ databases">
        <title>Pan-genome distribution and transcriptional activeness of fungal secondary metabolism genes in Aspergillus section Fumigati.</title>
        <authorList>
            <person name="Takahashi H."/>
            <person name="Umemura M."/>
            <person name="Ninomiya A."/>
            <person name="Kusuya Y."/>
            <person name="Urayama S."/>
            <person name="Shimizu M."/>
            <person name="Watanabe A."/>
            <person name="Kamei K."/>
            <person name="Yaguchi T."/>
            <person name="Hagiwara D."/>
        </authorList>
    </citation>
    <scope>NUCLEOTIDE SEQUENCE [LARGE SCALE GENOMIC DNA]</scope>
    <source>
        <strain evidence="1 2">IFM 55266</strain>
    </source>
</reference>
<dbReference type="PANTHER" id="PTHR47356:SF2">
    <property type="entry name" value="FAD-BINDING DOMAIN-CONTAINING PROTEIN-RELATED"/>
    <property type="match status" value="1"/>
</dbReference>
<evidence type="ECO:0000313" key="1">
    <source>
        <dbReference type="EMBL" id="GIJ91831.1"/>
    </source>
</evidence>
<comment type="caution">
    <text evidence="1">The sequence shown here is derived from an EMBL/GenBank/DDBJ whole genome shotgun (WGS) entry which is preliminary data.</text>
</comment>
<dbReference type="OrthoDB" id="10029326at2759"/>
<dbReference type="PANTHER" id="PTHR47356">
    <property type="entry name" value="FAD-DEPENDENT MONOOXYGENASE ASQG-RELATED"/>
    <property type="match status" value="1"/>
</dbReference>
<dbReference type="EMBL" id="BHVY01000008">
    <property type="protein sequence ID" value="GIJ91831.1"/>
    <property type="molecule type" value="Genomic_DNA"/>
</dbReference>
<organism evidence="1 2">
    <name type="scientific">Aspergillus pseudoviridinutans</name>
    <dbReference type="NCBI Taxonomy" id="1517512"/>
    <lineage>
        <taxon>Eukaryota</taxon>
        <taxon>Fungi</taxon>
        <taxon>Dikarya</taxon>
        <taxon>Ascomycota</taxon>
        <taxon>Pezizomycotina</taxon>
        <taxon>Eurotiomycetes</taxon>
        <taxon>Eurotiomycetidae</taxon>
        <taxon>Eurotiales</taxon>
        <taxon>Aspergillaceae</taxon>
        <taxon>Aspergillus</taxon>
        <taxon>Aspergillus subgen. Fumigati</taxon>
    </lineage>
</organism>
<protein>
    <submittedName>
        <fullName evidence="1">Uncharacterized protein</fullName>
    </submittedName>
</protein>
<keyword evidence="2" id="KW-1185">Reference proteome</keyword>
<gene>
    <name evidence="1" type="ORF">Asppvi_010806</name>
</gene>
<sequence>MVALEEKMTLNLGQGANCAIEDAAALANGLHDALRAGHSAHRLCDEEIDNLVSEFSDVQVKRMSKIYALSRIVERLHTRANLVYRVVLRYLVPYAGDETAKSVLKILEGATVLDFIPVPTR</sequence>
<dbReference type="Proteomes" id="UP001043456">
    <property type="component" value="Unassembled WGS sequence"/>
</dbReference>
<dbReference type="Gene3D" id="3.50.50.60">
    <property type="entry name" value="FAD/NAD(P)-binding domain"/>
    <property type="match status" value="1"/>
</dbReference>
<dbReference type="RefSeq" id="XP_043162577.1">
    <property type="nucleotide sequence ID" value="XM_043306642.1"/>
</dbReference>
<evidence type="ECO:0000313" key="2">
    <source>
        <dbReference type="Proteomes" id="UP001043456"/>
    </source>
</evidence>
<dbReference type="GeneID" id="67009416"/>
<dbReference type="SUPFAM" id="SSF51905">
    <property type="entry name" value="FAD/NAD(P)-binding domain"/>
    <property type="match status" value="1"/>
</dbReference>
<accession>A0A9P3BIG8</accession>